<keyword evidence="12" id="KW-0325">Glycoprotein</keyword>
<feature type="transmembrane region" description="Helical" evidence="16">
    <location>
        <begin position="395"/>
        <end position="412"/>
    </location>
</feature>
<feature type="compositionally biased region" description="Low complexity" evidence="15">
    <location>
        <begin position="1"/>
        <end position="12"/>
    </location>
</feature>
<feature type="domain" description="Amino acid transporter transmembrane" evidence="17">
    <location>
        <begin position="168"/>
        <end position="278"/>
    </location>
</feature>
<evidence type="ECO:0000313" key="20">
    <source>
        <dbReference type="RefSeq" id="XP_014672117.1"/>
    </source>
</evidence>
<feature type="domain" description="Amino acid transporter transmembrane" evidence="17">
    <location>
        <begin position="377"/>
        <end position="628"/>
    </location>
</feature>
<dbReference type="InterPro" id="IPR013057">
    <property type="entry name" value="AA_transpt_TM"/>
</dbReference>
<keyword evidence="4 16" id="KW-0812">Transmembrane</keyword>
<dbReference type="Pfam" id="PF01490">
    <property type="entry name" value="Aa_trans"/>
    <property type="match status" value="2"/>
</dbReference>
<evidence type="ECO:0000256" key="9">
    <source>
        <dbReference type="ARBA" id="ARBA00023053"/>
    </source>
</evidence>
<feature type="transmembrane region" description="Helical" evidence="16">
    <location>
        <begin position="553"/>
        <end position="570"/>
    </location>
</feature>
<feature type="transmembrane region" description="Helical" evidence="16">
    <location>
        <begin position="467"/>
        <end position="489"/>
    </location>
</feature>
<protein>
    <submittedName>
        <fullName evidence="19 20">Sodium-coupled neutral amino acid transporter 9-like isoform X1</fullName>
    </submittedName>
</protein>
<comment type="similarity">
    <text evidence="14">Belongs to the amino acid/polyamine transporter 2 family. SLC38A9 subfamily.</text>
</comment>
<feature type="transmembrane region" description="Helical" evidence="16">
    <location>
        <begin position="611"/>
        <end position="632"/>
    </location>
</feature>
<evidence type="ECO:0000256" key="14">
    <source>
        <dbReference type="ARBA" id="ARBA00038442"/>
    </source>
</evidence>
<dbReference type="Proteomes" id="UP000695022">
    <property type="component" value="Unplaced"/>
</dbReference>
<evidence type="ECO:0000256" key="3">
    <source>
        <dbReference type="ARBA" id="ARBA00022448"/>
    </source>
</evidence>
<feature type="transmembrane region" description="Helical" evidence="16">
    <location>
        <begin position="365"/>
        <end position="383"/>
    </location>
</feature>
<keyword evidence="8 16" id="KW-1133">Transmembrane helix</keyword>
<feature type="transmembrane region" description="Helical" evidence="16">
    <location>
        <begin position="165"/>
        <end position="186"/>
    </location>
</feature>
<dbReference type="PANTHER" id="PTHR22950">
    <property type="entry name" value="AMINO ACID TRANSPORTER"/>
    <property type="match status" value="1"/>
</dbReference>
<keyword evidence="18" id="KW-1185">Reference proteome</keyword>
<reference evidence="19 20" key="1">
    <citation type="submission" date="2025-05" db="UniProtKB">
        <authorList>
            <consortium name="RefSeq"/>
        </authorList>
    </citation>
    <scope>IDENTIFICATION</scope>
</reference>
<evidence type="ECO:0000256" key="4">
    <source>
        <dbReference type="ARBA" id="ARBA00022692"/>
    </source>
</evidence>
<evidence type="ECO:0000256" key="1">
    <source>
        <dbReference type="ARBA" id="ARBA00004107"/>
    </source>
</evidence>
<evidence type="ECO:0000256" key="11">
    <source>
        <dbReference type="ARBA" id="ARBA00023157"/>
    </source>
</evidence>
<evidence type="ECO:0000313" key="18">
    <source>
        <dbReference type="Proteomes" id="UP000695022"/>
    </source>
</evidence>
<dbReference type="RefSeq" id="XP_014672116.1">
    <property type="nucleotide sequence ID" value="XM_014816630.1"/>
</dbReference>
<keyword evidence="3" id="KW-0813">Transport</keyword>
<accession>A0ABM1EIU6</accession>
<evidence type="ECO:0000256" key="12">
    <source>
        <dbReference type="ARBA" id="ARBA00023180"/>
    </source>
</evidence>
<feature type="region of interest" description="Disordered" evidence="15">
    <location>
        <begin position="47"/>
        <end position="73"/>
    </location>
</feature>
<dbReference type="GeneID" id="106812693"/>
<evidence type="ECO:0000256" key="15">
    <source>
        <dbReference type="SAM" id="MobiDB-lite"/>
    </source>
</evidence>
<feature type="region of interest" description="Disordered" evidence="15">
    <location>
        <begin position="1"/>
        <end position="20"/>
    </location>
</feature>
<evidence type="ECO:0000256" key="5">
    <source>
        <dbReference type="ARBA" id="ARBA00022723"/>
    </source>
</evidence>
<sequence>MPSSTHSNSSSNIAGESLEEKTQLISKVTRMKRIVSEPFVRLYQSTESITSDDPGPSGCCSRSVSVSNRESGRDEAKYARKPFYVSPYEDNRKPYYYTPLADEEDKNSDQKYSARTQATLSRYRYYSKLTPPSDKTLVIPSHIIPAQYYSLLPIPALTKGKQGSIVLIFSVWNTMMGTSILSMPWALHQAGFLFGLFLMLFMAAISLYTCYRVLKSPQQAGVKTEILEFSDIVALYLGKYGNWASMFFSLSAFLGAMIAYWVLMTNFLYHSVNYIYDQYYGLDEESTGLDSVIAPTCGNAVCHISNYHGGDNPSTISPATISPDDNDTFGLSNFATVAFTATSATPNYTTPSYILPANFRIYESIWNEVKTVPLYLVILLLPLMNFKSPTFFTKFNSLGTLSVAYLIIFVSLKTGSCGVHFDFETIPQIRTLFPALTGILALAYFIHNAIISIMRNQKKPENNARDLTIAYILVAATYVFVASAFYIMFPLDKGCIQDNFLNNFRGDDVLTFAARVGLLFQMTTVFPLIAYIFRIQVMHALFGSIYPSLKHVVMLNVLLSAICILFARFLPQIGTIIRFCGSFSGLAYIFTLPGIVYMMEQKRRKCLTNTSIFLHCIIIGLGVLNFVGQFVILGAE</sequence>
<feature type="transmembrane region" description="Helical" evidence="16">
    <location>
        <begin position="432"/>
        <end position="455"/>
    </location>
</feature>
<feature type="transmembrane region" description="Helical" evidence="16">
    <location>
        <begin position="243"/>
        <end position="263"/>
    </location>
</feature>
<keyword evidence="10 16" id="KW-0472">Membrane</keyword>
<keyword evidence="13" id="KW-0458">Lysosome</keyword>
<organism evidence="18 20">
    <name type="scientific">Priapulus caudatus</name>
    <name type="common">Priapulid worm</name>
    <dbReference type="NCBI Taxonomy" id="37621"/>
    <lineage>
        <taxon>Eukaryota</taxon>
        <taxon>Metazoa</taxon>
        <taxon>Ecdysozoa</taxon>
        <taxon>Scalidophora</taxon>
        <taxon>Priapulida</taxon>
        <taxon>Priapulimorpha</taxon>
        <taxon>Priapulimorphida</taxon>
        <taxon>Priapulidae</taxon>
        <taxon>Priapulus</taxon>
    </lineage>
</organism>
<comment type="subcellular location">
    <subcellularLocation>
        <location evidence="1">Late endosome membrane</location>
        <topology evidence="1">Multi-pass membrane protein</topology>
    </subcellularLocation>
    <subcellularLocation>
        <location evidence="2">Lysosome membrane</location>
        <topology evidence="2">Multi-pass membrane protein</topology>
    </subcellularLocation>
</comment>
<evidence type="ECO:0000256" key="6">
    <source>
        <dbReference type="ARBA" id="ARBA00022753"/>
    </source>
</evidence>
<evidence type="ECO:0000259" key="17">
    <source>
        <dbReference type="Pfam" id="PF01490"/>
    </source>
</evidence>
<dbReference type="RefSeq" id="XP_014672117.1">
    <property type="nucleotide sequence ID" value="XM_014816631.1"/>
</dbReference>
<evidence type="ECO:0000256" key="7">
    <source>
        <dbReference type="ARBA" id="ARBA00022970"/>
    </source>
</evidence>
<keyword evidence="7" id="KW-0029">Amino-acid transport</keyword>
<feature type="transmembrane region" description="Helical" evidence="16">
    <location>
        <begin position="509"/>
        <end position="533"/>
    </location>
</feature>
<feature type="compositionally biased region" description="Polar residues" evidence="15">
    <location>
        <begin position="60"/>
        <end position="69"/>
    </location>
</feature>
<evidence type="ECO:0000256" key="2">
    <source>
        <dbReference type="ARBA" id="ARBA00004155"/>
    </source>
</evidence>
<keyword evidence="11" id="KW-1015">Disulfide bond</keyword>
<keyword evidence="5" id="KW-0479">Metal-binding</keyword>
<feature type="transmembrane region" description="Helical" evidence="16">
    <location>
        <begin position="192"/>
        <end position="214"/>
    </location>
</feature>
<evidence type="ECO:0000256" key="8">
    <source>
        <dbReference type="ARBA" id="ARBA00022989"/>
    </source>
</evidence>
<keyword evidence="9" id="KW-0915">Sodium</keyword>
<dbReference type="PANTHER" id="PTHR22950:SF244">
    <property type="entry name" value="NEUTRAL AMINO ACID TRANSPORTER 9"/>
    <property type="match status" value="1"/>
</dbReference>
<feature type="transmembrane region" description="Helical" evidence="16">
    <location>
        <begin position="576"/>
        <end position="599"/>
    </location>
</feature>
<name>A0ABM1EIU6_PRICU</name>
<keyword evidence="6" id="KW-0967">Endosome</keyword>
<evidence type="ECO:0000256" key="16">
    <source>
        <dbReference type="SAM" id="Phobius"/>
    </source>
</evidence>
<evidence type="ECO:0000256" key="10">
    <source>
        <dbReference type="ARBA" id="ARBA00023136"/>
    </source>
</evidence>
<evidence type="ECO:0000313" key="19">
    <source>
        <dbReference type="RefSeq" id="XP_014672116.1"/>
    </source>
</evidence>
<gene>
    <name evidence="19 20" type="primary">LOC106812693</name>
</gene>
<evidence type="ECO:0000256" key="13">
    <source>
        <dbReference type="ARBA" id="ARBA00023228"/>
    </source>
</evidence>
<proteinExistence type="inferred from homology"/>